<evidence type="ECO:0000256" key="7">
    <source>
        <dbReference type="HAMAP-Rule" id="MF_00227"/>
    </source>
</evidence>
<protein>
    <recommendedName>
        <fullName evidence="7 8">Ribonuclease P protein component</fullName>
        <shortName evidence="7">RNase P protein</shortName>
        <shortName evidence="7">RNaseP protein</shortName>
        <ecNumber evidence="7 8">3.1.26.5</ecNumber>
    </recommendedName>
    <alternativeName>
        <fullName evidence="7">Protein C5</fullName>
    </alternativeName>
</protein>
<comment type="similarity">
    <text evidence="7">Belongs to the RnpA family.</text>
</comment>
<comment type="catalytic activity">
    <reaction evidence="7">
        <text>Endonucleolytic cleavage of RNA, removing 5'-extranucleotides from tRNA precursor.</text>
        <dbReference type="EC" id="3.1.26.5"/>
    </reaction>
</comment>
<dbReference type="InterPro" id="IPR020539">
    <property type="entry name" value="RNase_P_CS"/>
</dbReference>
<dbReference type="GO" id="GO:0004526">
    <property type="term" value="F:ribonuclease P activity"/>
    <property type="evidence" value="ECO:0007669"/>
    <property type="project" value="UniProtKB-UniRule"/>
</dbReference>
<sequence>MPVWHPEIMAGGACFPRRARLTGRNAFADVFAQPIKSSDRQFTVLARANLLGYPRLGLAISRKVAKSAVARNRIKRVVRESFRYHQLEIGGLDCVVMGRAGLAEQDSAVLFTALQRHWRKLAGSCVPS</sequence>
<keyword evidence="3 7" id="KW-0540">Nuclease</keyword>
<evidence type="ECO:0000313" key="10">
    <source>
        <dbReference type="Proteomes" id="UP000019184"/>
    </source>
</evidence>
<dbReference type="InterPro" id="IPR000100">
    <property type="entry name" value="RNase_P"/>
</dbReference>
<comment type="subunit">
    <text evidence="7">Consists of a catalytic RNA component (M1 or rnpB) and a protein subunit.</text>
</comment>
<keyword evidence="4 7" id="KW-0255">Endonuclease</keyword>
<gene>
    <name evidence="7 9" type="primary">rnpA</name>
    <name evidence="9" type="ORF">BN874_230010</name>
</gene>
<evidence type="ECO:0000313" key="9">
    <source>
        <dbReference type="EMBL" id="CDH45363.1"/>
    </source>
</evidence>
<accession>A0A7U7J3M8</accession>
<keyword evidence="2 7" id="KW-0819">tRNA processing</keyword>
<dbReference type="GO" id="GO:0001682">
    <property type="term" value="P:tRNA 5'-leader removal"/>
    <property type="evidence" value="ECO:0007669"/>
    <property type="project" value="UniProtKB-UniRule"/>
</dbReference>
<dbReference type="PROSITE" id="PS00648">
    <property type="entry name" value="RIBONUCLEASE_P"/>
    <property type="match status" value="1"/>
</dbReference>
<evidence type="ECO:0000256" key="1">
    <source>
        <dbReference type="ARBA" id="ARBA00002663"/>
    </source>
</evidence>
<organism evidence="9 10">
    <name type="scientific">Candidatus Contendobacter odensis Run_B_J11</name>
    <dbReference type="NCBI Taxonomy" id="1400861"/>
    <lineage>
        <taxon>Bacteria</taxon>
        <taxon>Pseudomonadati</taxon>
        <taxon>Pseudomonadota</taxon>
        <taxon>Gammaproteobacteria</taxon>
        <taxon>Candidatus Competibacteraceae</taxon>
        <taxon>Candidatus Contendibacter</taxon>
    </lineage>
</organism>
<evidence type="ECO:0000256" key="3">
    <source>
        <dbReference type="ARBA" id="ARBA00022722"/>
    </source>
</evidence>
<dbReference type="GO" id="GO:0042781">
    <property type="term" value="F:3'-tRNA processing endoribonuclease activity"/>
    <property type="evidence" value="ECO:0007669"/>
    <property type="project" value="TreeGrafter"/>
</dbReference>
<dbReference type="HAMAP" id="MF_00227">
    <property type="entry name" value="RNase_P"/>
    <property type="match status" value="1"/>
</dbReference>
<dbReference type="PANTHER" id="PTHR33992">
    <property type="entry name" value="RIBONUCLEASE P PROTEIN COMPONENT"/>
    <property type="match status" value="1"/>
</dbReference>
<comment type="caution">
    <text evidence="9">The sequence shown here is derived from an EMBL/GenBank/DDBJ whole genome shotgun (WGS) entry which is preliminary data.</text>
</comment>
<dbReference type="EMBL" id="CBTK010000146">
    <property type="protein sequence ID" value="CDH45363.1"/>
    <property type="molecule type" value="Genomic_DNA"/>
</dbReference>
<dbReference type="RefSeq" id="WP_230314401.1">
    <property type="nucleotide sequence ID" value="NZ_CBTK010000146.1"/>
</dbReference>
<evidence type="ECO:0000256" key="8">
    <source>
        <dbReference type="NCBIfam" id="TIGR00188"/>
    </source>
</evidence>
<comment type="function">
    <text evidence="1 7">RNaseP catalyzes the removal of the 5'-leader sequence from pre-tRNA to produce the mature 5'-terminus. It can also cleave other RNA substrates such as 4.5S RNA. The protein component plays an auxiliary but essential role in vivo by binding to the 5'-leader sequence and broadening the substrate specificity of the ribozyme.</text>
</comment>
<proteinExistence type="inferred from homology"/>
<name>A0A7U7J3M8_9GAMM</name>
<keyword evidence="5 7" id="KW-0378">Hydrolase</keyword>
<dbReference type="Proteomes" id="UP000019184">
    <property type="component" value="Unassembled WGS sequence"/>
</dbReference>
<evidence type="ECO:0000256" key="2">
    <source>
        <dbReference type="ARBA" id="ARBA00022694"/>
    </source>
</evidence>
<dbReference type="GO" id="GO:0000049">
    <property type="term" value="F:tRNA binding"/>
    <property type="evidence" value="ECO:0007669"/>
    <property type="project" value="UniProtKB-UniRule"/>
</dbReference>
<dbReference type="Gene3D" id="3.30.230.10">
    <property type="match status" value="1"/>
</dbReference>
<dbReference type="PANTHER" id="PTHR33992:SF1">
    <property type="entry name" value="RIBONUCLEASE P PROTEIN COMPONENT"/>
    <property type="match status" value="1"/>
</dbReference>
<dbReference type="SUPFAM" id="SSF54211">
    <property type="entry name" value="Ribosomal protein S5 domain 2-like"/>
    <property type="match status" value="1"/>
</dbReference>
<dbReference type="EC" id="3.1.26.5" evidence="7 8"/>
<keyword evidence="6 7" id="KW-0694">RNA-binding</keyword>
<dbReference type="Pfam" id="PF00825">
    <property type="entry name" value="Ribonuclease_P"/>
    <property type="match status" value="1"/>
</dbReference>
<evidence type="ECO:0000256" key="4">
    <source>
        <dbReference type="ARBA" id="ARBA00022759"/>
    </source>
</evidence>
<evidence type="ECO:0000256" key="6">
    <source>
        <dbReference type="ARBA" id="ARBA00022884"/>
    </source>
</evidence>
<dbReference type="AlphaFoldDB" id="A0A7U7J3M8"/>
<dbReference type="NCBIfam" id="TIGR00188">
    <property type="entry name" value="rnpA"/>
    <property type="match status" value="1"/>
</dbReference>
<evidence type="ECO:0000256" key="5">
    <source>
        <dbReference type="ARBA" id="ARBA00022801"/>
    </source>
</evidence>
<dbReference type="InterPro" id="IPR014721">
    <property type="entry name" value="Ribsml_uS5_D2-typ_fold_subgr"/>
</dbReference>
<dbReference type="GO" id="GO:0030677">
    <property type="term" value="C:ribonuclease P complex"/>
    <property type="evidence" value="ECO:0007669"/>
    <property type="project" value="TreeGrafter"/>
</dbReference>
<keyword evidence="10" id="KW-1185">Reference proteome</keyword>
<reference evidence="9 10" key="1">
    <citation type="journal article" date="2014" name="ISME J.">
        <title>Candidatus Competibacter-lineage genomes retrieved from metagenomes reveal functional metabolic diversity.</title>
        <authorList>
            <person name="McIlroy S.J."/>
            <person name="Albertsen M."/>
            <person name="Andresen E.K."/>
            <person name="Saunders A.M."/>
            <person name="Kristiansen R."/>
            <person name="Stokholm-Bjerregaard M."/>
            <person name="Nielsen K.L."/>
            <person name="Nielsen P.H."/>
        </authorList>
    </citation>
    <scope>NUCLEOTIDE SEQUENCE [LARGE SCALE GENOMIC DNA]</scope>
    <source>
        <strain evidence="9 10">Run_B_J11</strain>
    </source>
</reference>
<dbReference type="InterPro" id="IPR020568">
    <property type="entry name" value="Ribosomal_Su5_D2-typ_SF"/>
</dbReference>